<keyword evidence="2" id="KW-1185">Reference proteome</keyword>
<dbReference type="Proteomes" id="UP001154282">
    <property type="component" value="Unassembled WGS sequence"/>
</dbReference>
<name>A0AAV0HF58_9ROSI</name>
<evidence type="ECO:0000313" key="2">
    <source>
        <dbReference type="Proteomes" id="UP001154282"/>
    </source>
</evidence>
<evidence type="ECO:0000313" key="1">
    <source>
        <dbReference type="EMBL" id="CAI0383463.1"/>
    </source>
</evidence>
<sequence length="75" mass="8149">GRGSCTAVHIAHLAVQLGARARTAWPRELHGRAHSTFGRATWCESAHGQASQGARPCKLIFWPCTLLGSRNQPVF</sequence>
<feature type="non-terminal residue" evidence="1">
    <location>
        <position position="75"/>
    </location>
</feature>
<gene>
    <name evidence="1" type="ORF">LITE_LOCUS4004</name>
</gene>
<organism evidence="1 2">
    <name type="scientific">Linum tenue</name>
    <dbReference type="NCBI Taxonomy" id="586396"/>
    <lineage>
        <taxon>Eukaryota</taxon>
        <taxon>Viridiplantae</taxon>
        <taxon>Streptophyta</taxon>
        <taxon>Embryophyta</taxon>
        <taxon>Tracheophyta</taxon>
        <taxon>Spermatophyta</taxon>
        <taxon>Magnoliopsida</taxon>
        <taxon>eudicotyledons</taxon>
        <taxon>Gunneridae</taxon>
        <taxon>Pentapetalae</taxon>
        <taxon>rosids</taxon>
        <taxon>fabids</taxon>
        <taxon>Malpighiales</taxon>
        <taxon>Linaceae</taxon>
        <taxon>Linum</taxon>
    </lineage>
</organism>
<reference evidence="1" key="1">
    <citation type="submission" date="2022-08" db="EMBL/GenBank/DDBJ databases">
        <authorList>
            <person name="Gutierrez-Valencia J."/>
        </authorList>
    </citation>
    <scope>NUCLEOTIDE SEQUENCE</scope>
</reference>
<protein>
    <submittedName>
        <fullName evidence="1">Uncharacterized protein</fullName>
    </submittedName>
</protein>
<comment type="caution">
    <text evidence="1">The sequence shown here is derived from an EMBL/GenBank/DDBJ whole genome shotgun (WGS) entry which is preliminary data.</text>
</comment>
<accession>A0AAV0HF58</accession>
<dbReference type="AlphaFoldDB" id="A0AAV0HF58"/>
<dbReference type="EMBL" id="CAMGYJ010000002">
    <property type="protein sequence ID" value="CAI0383463.1"/>
    <property type="molecule type" value="Genomic_DNA"/>
</dbReference>
<feature type="non-terminal residue" evidence="1">
    <location>
        <position position="1"/>
    </location>
</feature>
<proteinExistence type="predicted"/>